<keyword evidence="16 19" id="KW-0961">Cell wall biogenesis/degradation</keyword>
<evidence type="ECO:0000256" key="10">
    <source>
        <dbReference type="ARBA" id="ARBA00022827"/>
    </source>
</evidence>
<dbReference type="GO" id="GO:0071555">
    <property type="term" value="P:cell wall organization"/>
    <property type="evidence" value="ECO:0007669"/>
    <property type="project" value="UniProtKB-KW"/>
</dbReference>
<dbReference type="HAMAP" id="MF_00037">
    <property type="entry name" value="MurB"/>
    <property type="match status" value="1"/>
</dbReference>
<dbReference type="GO" id="GO:0008360">
    <property type="term" value="P:regulation of cell shape"/>
    <property type="evidence" value="ECO:0007669"/>
    <property type="project" value="UniProtKB-KW"/>
</dbReference>
<evidence type="ECO:0000256" key="4">
    <source>
        <dbReference type="ARBA" id="ARBA00004752"/>
    </source>
</evidence>
<dbReference type="RefSeq" id="WP_348945460.1">
    <property type="nucleotide sequence ID" value="NZ_CP157355.1"/>
</dbReference>
<dbReference type="InterPro" id="IPR011601">
    <property type="entry name" value="MurB_C"/>
</dbReference>
<evidence type="ECO:0000256" key="8">
    <source>
        <dbReference type="ARBA" id="ARBA00022618"/>
    </source>
</evidence>
<feature type="active site" description="Proton donor" evidence="19">
    <location>
        <position position="238"/>
    </location>
</feature>
<dbReference type="GO" id="GO:0071949">
    <property type="term" value="F:FAD binding"/>
    <property type="evidence" value="ECO:0007669"/>
    <property type="project" value="InterPro"/>
</dbReference>
<evidence type="ECO:0000256" key="13">
    <source>
        <dbReference type="ARBA" id="ARBA00022984"/>
    </source>
</evidence>
<feature type="active site" evidence="19">
    <location>
        <position position="334"/>
    </location>
</feature>
<keyword evidence="9 19" id="KW-0285">Flavoprotein</keyword>
<evidence type="ECO:0000256" key="5">
    <source>
        <dbReference type="ARBA" id="ARBA00012518"/>
    </source>
</evidence>
<dbReference type="PROSITE" id="PS51387">
    <property type="entry name" value="FAD_PCMH"/>
    <property type="match status" value="1"/>
</dbReference>
<evidence type="ECO:0000256" key="12">
    <source>
        <dbReference type="ARBA" id="ARBA00022960"/>
    </source>
</evidence>
<keyword evidence="14 19" id="KW-0560">Oxidoreductase</keyword>
<dbReference type="PANTHER" id="PTHR21071:SF4">
    <property type="entry name" value="UDP-N-ACETYLENOLPYRUVOYLGLUCOSAMINE REDUCTASE"/>
    <property type="match status" value="1"/>
</dbReference>
<dbReference type="PANTHER" id="PTHR21071">
    <property type="entry name" value="UDP-N-ACETYLENOLPYRUVOYLGLUCOSAMINE REDUCTASE"/>
    <property type="match status" value="1"/>
</dbReference>
<evidence type="ECO:0000256" key="18">
    <source>
        <dbReference type="ARBA" id="ARBA00048914"/>
    </source>
</evidence>
<dbReference type="EMBL" id="CP157355">
    <property type="protein sequence ID" value="XBM01149.1"/>
    <property type="molecule type" value="Genomic_DNA"/>
</dbReference>
<dbReference type="Pfam" id="PF02873">
    <property type="entry name" value="MurB_C"/>
    <property type="match status" value="1"/>
</dbReference>
<dbReference type="EC" id="1.3.1.98" evidence="5 19"/>
<dbReference type="InterPro" id="IPR036318">
    <property type="entry name" value="FAD-bd_PCMH-like_sf"/>
</dbReference>
<evidence type="ECO:0000259" key="20">
    <source>
        <dbReference type="PROSITE" id="PS51387"/>
    </source>
</evidence>
<dbReference type="GO" id="GO:0009252">
    <property type="term" value="P:peptidoglycan biosynthetic process"/>
    <property type="evidence" value="ECO:0007669"/>
    <property type="project" value="UniProtKB-UniRule"/>
</dbReference>
<keyword evidence="8 19" id="KW-0132">Cell division</keyword>
<evidence type="ECO:0000256" key="7">
    <source>
        <dbReference type="ARBA" id="ARBA00022490"/>
    </source>
</evidence>
<dbReference type="InterPro" id="IPR006094">
    <property type="entry name" value="Oxid_FAD_bind_N"/>
</dbReference>
<dbReference type="Pfam" id="PF01565">
    <property type="entry name" value="FAD_binding_4"/>
    <property type="match status" value="1"/>
</dbReference>
<evidence type="ECO:0000313" key="21">
    <source>
        <dbReference type="EMBL" id="XBM01149.1"/>
    </source>
</evidence>
<keyword evidence="11 19" id="KW-0521">NADP</keyword>
<feature type="domain" description="FAD-binding PCMH-type" evidence="20">
    <location>
        <begin position="18"/>
        <end position="189"/>
    </location>
</feature>
<sequence>MPQIQTHHPLTQLNTFGLQAHAEHFVAITTIDQLQACIADAQLRALPWYILGGGSNLVLPELVHGLVLKMDLRGKTLQAEDDAAWYVAAQAGENWHEFVQWTLAQGWGGLENLSLIPGTVGASPVQNIGAYGVEIKDYFHQLTAIHLHSGEIRQFDHADCHFAYRDSIFKQAGGKDWCILEVAFRLPKAHQTKTSYGDIENELATLGLAATLQNVAQAVINVRQRKLPDPAQIGNAGSYFKNPIITLEQAQALKVQYPDLVMYTIDAQRSKLAAGWLIEQAGWKGRQLGPVGMFFKQALVMVNHGGARQRDVKLLEQKVQQAVLEQFGVAIESEPIYWN</sequence>
<accession>A0AAU7FBB2</accession>
<evidence type="ECO:0000256" key="9">
    <source>
        <dbReference type="ARBA" id="ARBA00022630"/>
    </source>
</evidence>
<dbReference type="SUPFAM" id="SSF56176">
    <property type="entry name" value="FAD-binding/transporter-associated domain-like"/>
    <property type="match status" value="1"/>
</dbReference>
<evidence type="ECO:0000256" key="15">
    <source>
        <dbReference type="ARBA" id="ARBA00023306"/>
    </source>
</evidence>
<dbReference type="AlphaFoldDB" id="A0AAU7FBB2"/>
<keyword evidence="10 19" id="KW-0274">FAD</keyword>
<dbReference type="Gene3D" id="3.90.78.10">
    <property type="entry name" value="UDP-N-acetylenolpyruvoylglucosamine reductase, C-terminal domain"/>
    <property type="match status" value="1"/>
</dbReference>
<dbReference type="NCBIfam" id="NF010478">
    <property type="entry name" value="PRK13903.1"/>
    <property type="match status" value="1"/>
</dbReference>
<dbReference type="InterPro" id="IPR003170">
    <property type="entry name" value="MurB"/>
</dbReference>
<dbReference type="GO" id="GO:0008762">
    <property type="term" value="F:UDP-N-acetylmuramate dehydrogenase activity"/>
    <property type="evidence" value="ECO:0007669"/>
    <property type="project" value="UniProtKB-UniRule"/>
</dbReference>
<dbReference type="InterPro" id="IPR016169">
    <property type="entry name" value="FAD-bd_PCMH_sub2"/>
</dbReference>
<reference evidence="21" key="1">
    <citation type="submission" date="2024-05" db="EMBL/GenBank/DDBJ databases">
        <authorList>
            <person name="Yang L."/>
            <person name="Pan L."/>
        </authorList>
    </citation>
    <scope>NUCLEOTIDE SEQUENCE</scope>
    <source>
        <strain evidence="21">FCG-7</strain>
    </source>
</reference>
<organism evidence="21">
    <name type="scientific">Chitinibacter mangrovi</name>
    <dbReference type="NCBI Taxonomy" id="3153927"/>
    <lineage>
        <taxon>Bacteria</taxon>
        <taxon>Pseudomonadati</taxon>
        <taxon>Pseudomonadota</taxon>
        <taxon>Betaproteobacteria</taxon>
        <taxon>Neisseriales</taxon>
        <taxon>Chitinibacteraceae</taxon>
        <taxon>Chitinibacter</taxon>
    </lineage>
</organism>
<evidence type="ECO:0000256" key="3">
    <source>
        <dbReference type="ARBA" id="ARBA00004496"/>
    </source>
</evidence>
<evidence type="ECO:0000256" key="19">
    <source>
        <dbReference type="HAMAP-Rule" id="MF_00037"/>
    </source>
</evidence>
<feature type="active site" evidence="19">
    <location>
        <position position="165"/>
    </location>
</feature>
<evidence type="ECO:0000256" key="2">
    <source>
        <dbReference type="ARBA" id="ARBA00003921"/>
    </source>
</evidence>
<proteinExistence type="inferred from homology"/>
<dbReference type="GO" id="GO:0051301">
    <property type="term" value="P:cell division"/>
    <property type="evidence" value="ECO:0007669"/>
    <property type="project" value="UniProtKB-KW"/>
</dbReference>
<evidence type="ECO:0000256" key="17">
    <source>
        <dbReference type="ARBA" id="ARBA00031026"/>
    </source>
</evidence>
<protein>
    <recommendedName>
        <fullName evidence="6 19">UDP-N-acetylenolpyruvoylglucosamine reductase</fullName>
        <ecNumber evidence="5 19">1.3.1.98</ecNumber>
    </recommendedName>
    <alternativeName>
        <fullName evidence="17 19">UDP-N-acetylmuramate dehydrogenase</fullName>
    </alternativeName>
</protein>
<comment type="pathway">
    <text evidence="4 19">Cell wall biogenesis; peptidoglycan biosynthesis.</text>
</comment>
<evidence type="ECO:0000256" key="14">
    <source>
        <dbReference type="ARBA" id="ARBA00023002"/>
    </source>
</evidence>
<evidence type="ECO:0000256" key="11">
    <source>
        <dbReference type="ARBA" id="ARBA00022857"/>
    </source>
</evidence>
<dbReference type="KEGG" id="cmav:ABHF33_02355"/>
<evidence type="ECO:0000256" key="6">
    <source>
        <dbReference type="ARBA" id="ARBA00015188"/>
    </source>
</evidence>
<evidence type="ECO:0000256" key="16">
    <source>
        <dbReference type="ARBA" id="ARBA00023316"/>
    </source>
</evidence>
<gene>
    <name evidence="19 21" type="primary">murB</name>
    <name evidence="21" type="ORF">ABHF33_02355</name>
</gene>
<keyword evidence="15 19" id="KW-0131">Cell cycle</keyword>
<keyword evidence="7 19" id="KW-0963">Cytoplasm</keyword>
<keyword evidence="13 19" id="KW-0573">Peptidoglycan synthesis</keyword>
<dbReference type="Gene3D" id="3.30.465.10">
    <property type="match status" value="1"/>
</dbReference>
<comment type="subcellular location">
    <subcellularLocation>
        <location evidence="3 19">Cytoplasm</location>
    </subcellularLocation>
</comment>
<comment type="catalytic activity">
    <reaction evidence="18 19">
        <text>UDP-N-acetyl-alpha-D-muramate + NADP(+) = UDP-N-acetyl-3-O-(1-carboxyvinyl)-alpha-D-glucosamine + NADPH + H(+)</text>
        <dbReference type="Rhea" id="RHEA:12248"/>
        <dbReference type="ChEBI" id="CHEBI:15378"/>
        <dbReference type="ChEBI" id="CHEBI:57783"/>
        <dbReference type="ChEBI" id="CHEBI:58349"/>
        <dbReference type="ChEBI" id="CHEBI:68483"/>
        <dbReference type="ChEBI" id="CHEBI:70757"/>
        <dbReference type="EC" id="1.3.1.98"/>
    </reaction>
</comment>
<evidence type="ECO:0000256" key="1">
    <source>
        <dbReference type="ARBA" id="ARBA00001974"/>
    </source>
</evidence>
<dbReference type="SUPFAM" id="SSF56194">
    <property type="entry name" value="Uridine diphospho-N-Acetylenolpyruvylglucosamine reductase, MurB, C-terminal domain"/>
    <property type="match status" value="1"/>
</dbReference>
<keyword evidence="12 19" id="KW-0133">Cell shape</keyword>
<dbReference type="InterPro" id="IPR016167">
    <property type="entry name" value="FAD-bd_PCMH_sub1"/>
</dbReference>
<dbReference type="InterPro" id="IPR036635">
    <property type="entry name" value="MurB_C_sf"/>
</dbReference>
<dbReference type="Gene3D" id="3.30.43.10">
    <property type="entry name" value="Uridine Diphospho-n-acetylenolpyruvylglucosamine Reductase, domain 2"/>
    <property type="match status" value="1"/>
</dbReference>
<dbReference type="NCBIfam" id="TIGR00179">
    <property type="entry name" value="murB"/>
    <property type="match status" value="1"/>
</dbReference>
<dbReference type="GO" id="GO:0005829">
    <property type="term" value="C:cytosol"/>
    <property type="evidence" value="ECO:0007669"/>
    <property type="project" value="TreeGrafter"/>
</dbReference>
<comment type="similarity">
    <text evidence="19">Belongs to the MurB family.</text>
</comment>
<comment type="cofactor">
    <cofactor evidence="1 19">
        <name>FAD</name>
        <dbReference type="ChEBI" id="CHEBI:57692"/>
    </cofactor>
</comment>
<dbReference type="InterPro" id="IPR016166">
    <property type="entry name" value="FAD-bd_PCMH"/>
</dbReference>
<name>A0AAU7FBB2_9NEIS</name>
<comment type="function">
    <text evidence="2 19">Cell wall formation.</text>
</comment>
<dbReference type="NCBIfam" id="NF000755">
    <property type="entry name" value="PRK00046.1"/>
    <property type="match status" value="1"/>
</dbReference>